<dbReference type="InterPro" id="IPR004358">
    <property type="entry name" value="Sig_transdc_His_kin-like_C"/>
</dbReference>
<evidence type="ECO:0000313" key="10">
    <source>
        <dbReference type="Proteomes" id="UP000479293"/>
    </source>
</evidence>
<evidence type="ECO:0000256" key="1">
    <source>
        <dbReference type="ARBA" id="ARBA00000085"/>
    </source>
</evidence>
<evidence type="ECO:0000256" key="3">
    <source>
        <dbReference type="ARBA" id="ARBA00022553"/>
    </source>
</evidence>
<dbReference type="Pfam" id="PF02518">
    <property type="entry name" value="HATPase_c"/>
    <property type="match status" value="1"/>
</dbReference>
<dbReference type="EC" id="2.7.13.3" evidence="2"/>
<feature type="domain" description="Histidine kinase" evidence="8">
    <location>
        <begin position="79"/>
        <end position="290"/>
    </location>
</feature>
<accession>A0A7C9BET2</accession>
<keyword evidence="7" id="KW-1133">Transmembrane helix</keyword>
<keyword evidence="7" id="KW-0812">Transmembrane</keyword>
<keyword evidence="10" id="KW-1185">Reference proteome</keyword>
<evidence type="ECO:0000256" key="7">
    <source>
        <dbReference type="SAM" id="Phobius"/>
    </source>
</evidence>
<dbReference type="FunFam" id="3.30.565.10:FF:000006">
    <property type="entry name" value="Sensor histidine kinase WalK"/>
    <property type="match status" value="1"/>
</dbReference>
<keyword evidence="5 9" id="KW-0418">Kinase</keyword>
<proteinExistence type="predicted"/>
<dbReference type="SMART" id="SM00388">
    <property type="entry name" value="HisKA"/>
    <property type="match status" value="1"/>
</dbReference>
<keyword evidence="6" id="KW-0902">Two-component regulatory system</keyword>
<evidence type="ECO:0000259" key="8">
    <source>
        <dbReference type="PROSITE" id="PS50109"/>
    </source>
</evidence>
<dbReference type="PRINTS" id="PR00344">
    <property type="entry name" value="BCTRLSENSOR"/>
</dbReference>
<dbReference type="InterPro" id="IPR005467">
    <property type="entry name" value="His_kinase_dom"/>
</dbReference>
<dbReference type="CDD" id="cd00075">
    <property type="entry name" value="HATPase"/>
    <property type="match status" value="1"/>
</dbReference>
<organism evidence="9 10">
    <name type="scientific">Salmonirosea aquatica</name>
    <dbReference type="NCBI Taxonomy" id="2654236"/>
    <lineage>
        <taxon>Bacteria</taxon>
        <taxon>Pseudomonadati</taxon>
        <taxon>Bacteroidota</taxon>
        <taxon>Cytophagia</taxon>
        <taxon>Cytophagales</taxon>
        <taxon>Spirosomataceae</taxon>
        <taxon>Salmonirosea</taxon>
    </lineage>
</organism>
<dbReference type="PANTHER" id="PTHR43711:SF26">
    <property type="entry name" value="SENSOR HISTIDINE KINASE RCSC"/>
    <property type="match status" value="1"/>
</dbReference>
<dbReference type="EMBL" id="WHLY01000002">
    <property type="protein sequence ID" value="MPR35856.1"/>
    <property type="molecule type" value="Genomic_DNA"/>
</dbReference>
<comment type="catalytic activity">
    <reaction evidence="1">
        <text>ATP + protein L-histidine = ADP + protein N-phospho-L-histidine.</text>
        <dbReference type="EC" id="2.7.13.3"/>
    </reaction>
</comment>
<sequence>MTTTRIKWSFVLLGVLAFLASAALIADIPSLAADERLKAFLSGVFVAGALLPILVMIVMGWRTTVSKDSSQNQMDFMYKMTHELQTPVSSISLAADMLATPAVQRSPERIGKYVRMVKEESNRMQWHIDNVLHIAKAENQTLLLRLEKIQVNDLIESVVERYGRKICMELDAEDSTAIVDRQHLANVLRNLLDNALKYTPENPRIIIATQRLNNTLVVNVRDNGIGIAEEEQKKIFDNFYRVPNNTSNVKGFGLGLSYVQQIARAHHWNLELTSQPGVGSEFKITIPAKSAN</sequence>
<gene>
    <name evidence="9" type="ORF">GBK04_21515</name>
</gene>
<comment type="caution">
    <text evidence="9">The sequence shown here is derived from an EMBL/GenBank/DDBJ whole genome shotgun (WGS) entry which is preliminary data.</text>
</comment>
<dbReference type="InterPro" id="IPR036890">
    <property type="entry name" value="HATPase_C_sf"/>
</dbReference>
<evidence type="ECO:0000256" key="5">
    <source>
        <dbReference type="ARBA" id="ARBA00022777"/>
    </source>
</evidence>
<dbReference type="AlphaFoldDB" id="A0A7C9BET2"/>
<dbReference type="RefSeq" id="WP_152763270.1">
    <property type="nucleotide sequence ID" value="NZ_WHLY01000002.1"/>
</dbReference>
<evidence type="ECO:0000256" key="2">
    <source>
        <dbReference type="ARBA" id="ARBA00012438"/>
    </source>
</evidence>
<keyword evidence="4" id="KW-0808">Transferase</keyword>
<dbReference type="CDD" id="cd00082">
    <property type="entry name" value="HisKA"/>
    <property type="match status" value="1"/>
</dbReference>
<evidence type="ECO:0000256" key="4">
    <source>
        <dbReference type="ARBA" id="ARBA00022679"/>
    </source>
</evidence>
<dbReference type="Gene3D" id="3.30.565.10">
    <property type="entry name" value="Histidine kinase-like ATPase, C-terminal domain"/>
    <property type="match status" value="1"/>
</dbReference>
<dbReference type="PANTHER" id="PTHR43711">
    <property type="entry name" value="TWO-COMPONENT HISTIDINE KINASE"/>
    <property type="match status" value="1"/>
</dbReference>
<dbReference type="SUPFAM" id="SSF47384">
    <property type="entry name" value="Homodimeric domain of signal transducing histidine kinase"/>
    <property type="match status" value="1"/>
</dbReference>
<evidence type="ECO:0000256" key="6">
    <source>
        <dbReference type="ARBA" id="ARBA00023012"/>
    </source>
</evidence>
<dbReference type="InterPro" id="IPR050736">
    <property type="entry name" value="Sensor_HK_Regulatory"/>
</dbReference>
<protein>
    <recommendedName>
        <fullName evidence="2">histidine kinase</fullName>
        <ecNumber evidence="2">2.7.13.3</ecNumber>
    </recommendedName>
</protein>
<dbReference type="Pfam" id="PF00512">
    <property type="entry name" value="HisKA"/>
    <property type="match status" value="1"/>
</dbReference>
<dbReference type="InterPro" id="IPR036097">
    <property type="entry name" value="HisK_dim/P_sf"/>
</dbReference>
<dbReference type="Gene3D" id="1.10.287.130">
    <property type="match status" value="1"/>
</dbReference>
<dbReference type="PROSITE" id="PS50109">
    <property type="entry name" value="HIS_KIN"/>
    <property type="match status" value="1"/>
</dbReference>
<reference evidence="9 10" key="1">
    <citation type="submission" date="2019-10" db="EMBL/GenBank/DDBJ databases">
        <title>Draft Genome Sequence of Cytophagaceae sp. SJW1-29.</title>
        <authorList>
            <person name="Choi A."/>
        </authorList>
    </citation>
    <scope>NUCLEOTIDE SEQUENCE [LARGE SCALE GENOMIC DNA]</scope>
    <source>
        <strain evidence="9 10">SJW1-29</strain>
    </source>
</reference>
<dbReference type="GO" id="GO:0000155">
    <property type="term" value="F:phosphorelay sensor kinase activity"/>
    <property type="evidence" value="ECO:0007669"/>
    <property type="project" value="InterPro"/>
</dbReference>
<feature type="transmembrane region" description="Helical" evidence="7">
    <location>
        <begin position="41"/>
        <end position="61"/>
    </location>
</feature>
<keyword evidence="3" id="KW-0597">Phosphoprotein</keyword>
<dbReference type="InterPro" id="IPR003661">
    <property type="entry name" value="HisK_dim/P_dom"/>
</dbReference>
<dbReference type="SUPFAM" id="SSF55874">
    <property type="entry name" value="ATPase domain of HSP90 chaperone/DNA topoisomerase II/histidine kinase"/>
    <property type="match status" value="1"/>
</dbReference>
<dbReference type="Proteomes" id="UP000479293">
    <property type="component" value="Unassembled WGS sequence"/>
</dbReference>
<keyword evidence="7" id="KW-0472">Membrane</keyword>
<dbReference type="InterPro" id="IPR003594">
    <property type="entry name" value="HATPase_dom"/>
</dbReference>
<name>A0A7C9BET2_9BACT</name>
<dbReference type="SMART" id="SM00387">
    <property type="entry name" value="HATPase_c"/>
    <property type="match status" value="1"/>
</dbReference>
<evidence type="ECO:0000313" key="9">
    <source>
        <dbReference type="EMBL" id="MPR35856.1"/>
    </source>
</evidence>